<reference evidence="4" key="1">
    <citation type="submission" date="2022-06" db="EMBL/GenBank/DDBJ databases">
        <title>Sequencing the genomes of 1000 actinobacteria strains.</title>
        <authorList>
            <person name="Klenk H.-P."/>
        </authorList>
    </citation>
    <scope>NUCLEOTIDE SEQUENCE</scope>
    <source>
        <strain evidence="4">DSM 22016</strain>
    </source>
</reference>
<keyword evidence="2" id="KW-0812">Transmembrane</keyword>
<evidence type="ECO:0000256" key="1">
    <source>
        <dbReference type="SAM" id="MobiDB-lite"/>
    </source>
</evidence>
<accession>A0A9X2H7N7</accession>
<protein>
    <submittedName>
        <fullName evidence="4">Uncharacterized protein</fullName>
    </submittedName>
</protein>
<organism evidence="4 5">
    <name type="scientific">Agromyces terreus</name>
    <dbReference type="NCBI Taxonomy" id="424795"/>
    <lineage>
        <taxon>Bacteria</taxon>
        <taxon>Bacillati</taxon>
        <taxon>Actinomycetota</taxon>
        <taxon>Actinomycetes</taxon>
        <taxon>Micrococcales</taxon>
        <taxon>Microbacteriaceae</taxon>
        <taxon>Agromyces</taxon>
    </lineage>
</organism>
<evidence type="ECO:0000313" key="5">
    <source>
        <dbReference type="Proteomes" id="UP001139722"/>
    </source>
</evidence>
<name>A0A9X2H7N7_9MICO</name>
<dbReference type="Proteomes" id="UP001139722">
    <property type="component" value="Unassembled WGS sequence"/>
</dbReference>
<feature type="region of interest" description="Disordered" evidence="1">
    <location>
        <begin position="914"/>
        <end position="946"/>
    </location>
</feature>
<keyword evidence="2" id="KW-0472">Membrane</keyword>
<comment type="caution">
    <text evidence="4">The sequence shown here is derived from an EMBL/GenBank/DDBJ whole genome shotgun (WGS) entry which is preliminary data.</text>
</comment>
<keyword evidence="2" id="KW-1133">Transmembrane helix</keyword>
<keyword evidence="5" id="KW-1185">Reference proteome</keyword>
<dbReference type="EMBL" id="JAMZDY010000001">
    <property type="protein sequence ID" value="MCP2371479.1"/>
    <property type="molecule type" value="Genomic_DNA"/>
</dbReference>
<dbReference type="RefSeq" id="WP_253820919.1">
    <property type="nucleotide sequence ID" value="NZ_JAMZDY010000001.1"/>
</dbReference>
<feature type="transmembrane region" description="Helical" evidence="2">
    <location>
        <begin position="956"/>
        <end position="979"/>
    </location>
</feature>
<feature type="signal peptide" evidence="3">
    <location>
        <begin position="1"/>
        <end position="22"/>
    </location>
</feature>
<evidence type="ECO:0000256" key="3">
    <source>
        <dbReference type="SAM" id="SignalP"/>
    </source>
</evidence>
<keyword evidence="3" id="KW-0732">Signal</keyword>
<evidence type="ECO:0000313" key="4">
    <source>
        <dbReference type="EMBL" id="MCP2371479.1"/>
    </source>
</evidence>
<evidence type="ECO:0000256" key="2">
    <source>
        <dbReference type="SAM" id="Phobius"/>
    </source>
</evidence>
<sequence>MLTTLALAGGLAVVGAAAPASAHHNTITGKVVCAADGSASIEWTVKNSESNRDETITASSDTALVPVGTEIKKAKSATFVQDDVAVGTVKLTLSGSWPSSGATSTDSGSVTVTAGQCDGAPNVKKVTICHATGSATNPYVRITVSVNAFFTAGHDDHQGKGDIYPAFTYEKQGKTITVPKQGDQSLLAYEDCAKPFDWNWEYAAPTCKALTVVYPTDIPSGQANDVNVRIIADGKELTLNFHKERGTWSGEQRFVFADHRAWTDPDVWSVVWVQVAGTNYHWEGKVDCGDAVTVCHWDASTGGYERETLAVKKFFSGRHDAHEKDIFPTFTWTDWWIFFPIQKTQPEQGDQSLLQYPDCVKPPTEVPAPPAPAFSDTCGPDNEVFTEPVDTDSLDWTTTYGAGFIEVTLTAKPGFALPVGAQTEWTYPVDDEPCVVVLEGVPSFADQCGPQNESLTVPSSTDKVLWASSREGAVVTVTATAKAGFAFPAGTKTSWEFTVDDAPCVVGLEGAPSFTDACGPDNDELSVPESTDSVAWASTEEAGVITVTATAKPGFVFPAGTKTSWEFTVDDAPCVVGLEGAPSFTDACGPDNDELSVPESTDSVAWASTEEGGVITVTATAKPGFVFPAGTKTSWEFTVDDEPCIIELVGAPSFTDACGPDNDELTVPESTETIEWSSTEENGVITVTATAKPGSTFEGGLQASWTFTVDDEPCVVELVGAPTFADVCGPDNETLVVPESTETAEWTESEADGVITVTAAAKPGYAFAEGTTTEWAYAVDDADCIEPTLTGSTAVGQCVADAPWIFYDVELIDPDQQSTGNVVSLVLSDGTDTETIELGELVDGKLSGQHLWPGASVGDDGVTATGWPGWEQLADGTWQETDGNFAWTRDIDTAVLKVNPELAIDLAYPDATPECAEPGGVGGGEVPPAPPVSGDGDGDGSVTAEAGGTGLASTGFAGTTIAIVAGIIVLAGAAFLAIARIRRKRA</sequence>
<gene>
    <name evidence="4" type="ORF">BJ978_002155</name>
</gene>
<feature type="chain" id="PRO_5040867146" evidence="3">
    <location>
        <begin position="23"/>
        <end position="986"/>
    </location>
</feature>
<dbReference type="AlphaFoldDB" id="A0A9X2H7N7"/>
<proteinExistence type="predicted"/>